<feature type="transmembrane region" description="Helical" evidence="1">
    <location>
        <begin position="138"/>
        <end position="162"/>
    </location>
</feature>
<organism evidence="2 3">
    <name type="scientific">Denitrovibrio acetiphilus (strain DSM 12809 / NBRC 114555 / N2460)</name>
    <dbReference type="NCBI Taxonomy" id="522772"/>
    <lineage>
        <taxon>Bacteria</taxon>
        <taxon>Pseudomonadati</taxon>
        <taxon>Deferribacterota</taxon>
        <taxon>Deferribacteres</taxon>
        <taxon>Deferribacterales</taxon>
        <taxon>Geovibrionaceae</taxon>
        <taxon>Denitrovibrio</taxon>
    </lineage>
</organism>
<dbReference type="AlphaFoldDB" id="D4H3C7"/>
<feature type="transmembrane region" description="Helical" evidence="1">
    <location>
        <begin position="110"/>
        <end position="126"/>
    </location>
</feature>
<evidence type="ECO:0000313" key="2">
    <source>
        <dbReference type="EMBL" id="ADD67211.1"/>
    </source>
</evidence>
<reference evidence="2 3" key="1">
    <citation type="journal article" date="2010" name="Stand. Genomic Sci.">
        <title>Complete genome sequence of Denitrovibrio acetiphilus type strain (N2460).</title>
        <authorList>
            <person name="Kiss H."/>
            <person name="Lang E."/>
            <person name="Lapidus A."/>
            <person name="Copeland A."/>
            <person name="Nolan M."/>
            <person name="Glavina Del Rio T."/>
            <person name="Chen F."/>
            <person name="Lucas S."/>
            <person name="Tice H."/>
            <person name="Cheng J.F."/>
            <person name="Han C."/>
            <person name="Goodwin L."/>
            <person name="Pitluck S."/>
            <person name="Liolios K."/>
            <person name="Pati A."/>
            <person name="Ivanova N."/>
            <person name="Mavromatis K."/>
            <person name="Chen A."/>
            <person name="Palaniappan K."/>
            <person name="Land M."/>
            <person name="Hauser L."/>
            <person name="Chang Y.J."/>
            <person name="Jeffries C.D."/>
            <person name="Detter J.C."/>
            <person name="Brettin T."/>
            <person name="Spring S."/>
            <person name="Rohde M."/>
            <person name="Goker M."/>
            <person name="Woyke T."/>
            <person name="Bristow J."/>
            <person name="Eisen J.A."/>
            <person name="Markowitz V."/>
            <person name="Hugenholtz P."/>
            <person name="Kyrpides N.C."/>
            <person name="Klenk H.P."/>
        </authorList>
    </citation>
    <scope>NUCLEOTIDE SEQUENCE [LARGE SCALE GENOMIC DNA]</scope>
    <source>
        <strain evidence="3">DSM 12809 / NBRC 114555 / N2460</strain>
    </source>
</reference>
<feature type="transmembrane region" description="Helical" evidence="1">
    <location>
        <begin position="84"/>
        <end position="104"/>
    </location>
</feature>
<keyword evidence="1" id="KW-0472">Membrane</keyword>
<accession>D4H3C7</accession>
<dbReference type="InParanoid" id="D4H3C7"/>
<name>D4H3C7_DENA2</name>
<keyword evidence="1" id="KW-0812">Transmembrane</keyword>
<dbReference type="SUPFAM" id="SSF48452">
    <property type="entry name" value="TPR-like"/>
    <property type="match status" value="1"/>
</dbReference>
<evidence type="ECO:0000313" key="3">
    <source>
        <dbReference type="Proteomes" id="UP000002012"/>
    </source>
</evidence>
<feature type="transmembrane region" description="Helical" evidence="1">
    <location>
        <begin position="49"/>
        <end position="72"/>
    </location>
</feature>
<dbReference type="InterPro" id="IPR011990">
    <property type="entry name" value="TPR-like_helical_dom_sf"/>
</dbReference>
<dbReference type="PaxDb" id="522772-Dacet_0412"/>
<dbReference type="Proteomes" id="UP000002012">
    <property type="component" value="Chromosome"/>
</dbReference>
<evidence type="ECO:0000256" key="1">
    <source>
        <dbReference type="SAM" id="Phobius"/>
    </source>
</evidence>
<protein>
    <submittedName>
        <fullName evidence="2">Uncharacterized protein</fullName>
    </submittedName>
</protein>
<sequence length="426" mass="48834" precursor="true">MSYYSSIKKVPGFTVLGPLVMLAGLLFAVDTGMRYALAPEMLFDPASRIFAVANFIIVAIFSFLLLQSGYLLLKGFVFSRYITVMALALCYTGLIMRIFLFGVYPYKWKIIAGILFLAFVILYLNQRQFRVRFEFKRGLAGIFIFFFWFLTLVTAAYLALWAKNSWNNFPSYNTYRFEEKPYTAEFDPLPFNFNIVIPQNFSLSSVDSDGDRTSVTFHNPDFGYIIMNNNSSLEPVYKRMRILGYENAKQFSDFFFHEKIGLIPLFLRKSLTSLDVKEYNDVNVGSLSLYMEKSNGDNTVAHVFNDNNLSGEITVLSITPGETGLYNELFTTIKPYSQDKDAQELYSRGMQLLTDKDPERAKRHFAAASVMKPDDAEFRYMFAETLALTGYVSSAKIQLRICLDLNEGHERARKLLDGLSRLKEDE</sequence>
<dbReference type="KEGG" id="dap:Dacet_0412"/>
<gene>
    <name evidence="2" type="ordered locus">Dacet_0412</name>
</gene>
<dbReference type="STRING" id="522772.Dacet_0412"/>
<feature type="transmembrane region" description="Helical" evidence="1">
    <location>
        <begin position="12"/>
        <end position="29"/>
    </location>
</feature>
<dbReference type="EMBL" id="CP001968">
    <property type="protein sequence ID" value="ADD67211.1"/>
    <property type="molecule type" value="Genomic_DNA"/>
</dbReference>
<proteinExistence type="predicted"/>
<dbReference type="HOGENOM" id="CLU_643593_0_0_0"/>
<keyword evidence="3" id="KW-1185">Reference proteome</keyword>
<dbReference type="Gene3D" id="1.25.40.10">
    <property type="entry name" value="Tetratricopeptide repeat domain"/>
    <property type="match status" value="1"/>
</dbReference>
<keyword evidence="1" id="KW-1133">Transmembrane helix</keyword>
<dbReference type="RefSeq" id="WP_013009755.1">
    <property type="nucleotide sequence ID" value="NC_013943.1"/>
</dbReference>